<dbReference type="InterPro" id="IPR000073">
    <property type="entry name" value="AB_hydrolase_1"/>
</dbReference>
<dbReference type="GO" id="GO:0016787">
    <property type="term" value="F:hydrolase activity"/>
    <property type="evidence" value="ECO:0007669"/>
    <property type="project" value="UniProtKB-KW"/>
</dbReference>
<organism evidence="3 4">
    <name type="scientific">Nocardioides cavernaquae</name>
    <dbReference type="NCBI Taxonomy" id="2321396"/>
    <lineage>
        <taxon>Bacteria</taxon>
        <taxon>Bacillati</taxon>
        <taxon>Actinomycetota</taxon>
        <taxon>Actinomycetes</taxon>
        <taxon>Propionibacteriales</taxon>
        <taxon>Nocardioidaceae</taxon>
        <taxon>Nocardioides</taxon>
    </lineage>
</organism>
<keyword evidence="1" id="KW-0575">Peroxidase</keyword>
<evidence type="ECO:0000256" key="1">
    <source>
        <dbReference type="ARBA" id="ARBA00022559"/>
    </source>
</evidence>
<dbReference type="Pfam" id="PF00561">
    <property type="entry name" value="Abhydrolase_1"/>
    <property type="match status" value="1"/>
</dbReference>
<comment type="caution">
    <text evidence="3">The sequence shown here is derived from an EMBL/GenBank/DDBJ whole genome shotgun (WGS) entry which is preliminary data.</text>
</comment>
<dbReference type="EMBL" id="QYRP01000002">
    <property type="protein sequence ID" value="RJS45045.1"/>
    <property type="molecule type" value="Genomic_DNA"/>
</dbReference>
<keyword evidence="4" id="KW-1185">Reference proteome</keyword>
<dbReference type="OrthoDB" id="5172953at2"/>
<dbReference type="Proteomes" id="UP000276542">
    <property type="component" value="Unassembled WGS sequence"/>
</dbReference>
<accession>A0A3A5H6M6</accession>
<dbReference type="InterPro" id="IPR050471">
    <property type="entry name" value="AB_hydrolase"/>
</dbReference>
<dbReference type="RefSeq" id="WP_120058948.1">
    <property type="nucleotide sequence ID" value="NZ_QYRP01000002.1"/>
</dbReference>
<evidence type="ECO:0000313" key="4">
    <source>
        <dbReference type="Proteomes" id="UP000276542"/>
    </source>
</evidence>
<feature type="domain" description="AB hydrolase-1" evidence="2">
    <location>
        <begin position="46"/>
        <end position="150"/>
    </location>
</feature>
<sequence>MRRARTQPAASSAPAPAKVFHYDVRAADGTRLRAWTNDPDLLLQGPTVLLCNGLGTSPWAMPAMLDPGCGVRVISWDHRGTGGSDRPADLEAVSVPHFVDDALAVLDEAGVERATVVGWSLGVNIAFELALLHPGRVDGIVAVAGVPGGTFASMLGPLHLPPRLAHALTVGTARLVRCTGRALSPVSRRIPVGPRLVWLLSHSGLMFPPADPANAAHAIREFLRTPVDWYFHLALHAAAHRPVDLSRIAVPALFIAGRWDVLAGPRDMARAAAQLQDAAYVELAGSHFLTLEQPQVVHDLVMDFISRLTPAPR</sequence>
<evidence type="ECO:0000313" key="3">
    <source>
        <dbReference type="EMBL" id="RJS45045.1"/>
    </source>
</evidence>
<dbReference type="InterPro" id="IPR029058">
    <property type="entry name" value="AB_hydrolase_fold"/>
</dbReference>
<protein>
    <submittedName>
        <fullName evidence="3">Alpha/beta fold hydrolase</fullName>
    </submittedName>
</protein>
<dbReference type="AlphaFoldDB" id="A0A3A5H6M6"/>
<keyword evidence="3" id="KW-0378">Hydrolase</keyword>
<reference evidence="4" key="1">
    <citation type="submission" date="2018-09" db="EMBL/GenBank/DDBJ databases">
        <authorList>
            <person name="Zhu H."/>
        </authorList>
    </citation>
    <scope>NUCLEOTIDE SEQUENCE [LARGE SCALE GENOMIC DNA]</scope>
    <source>
        <strain evidence="4">K1W22B-1</strain>
    </source>
</reference>
<dbReference type="InterPro" id="IPR000639">
    <property type="entry name" value="Epox_hydrolase-like"/>
</dbReference>
<proteinExistence type="predicted"/>
<gene>
    <name evidence="3" type="ORF">D4739_01480</name>
</gene>
<dbReference type="PRINTS" id="PR00412">
    <property type="entry name" value="EPOXHYDRLASE"/>
</dbReference>
<dbReference type="Gene3D" id="3.40.50.1820">
    <property type="entry name" value="alpha/beta hydrolase"/>
    <property type="match status" value="1"/>
</dbReference>
<dbReference type="SUPFAM" id="SSF53474">
    <property type="entry name" value="alpha/beta-Hydrolases"/>
    <property type="match status" value="1"/>
</dbReference>
<evidence type="ECO:0000259" key="2">
    <source>
        <dbReference type="Pfam" id="PF00561"/>
    </source>
</evidence>
<keyword evidence="1" id="KW-0560">Oxidoreductase</keyword>
<dbReference type="PANTHER" id="PTHR43433:SF5">
    <property type="entry name" value="AB HYDROLASE-1 DOMAIN-CONTAINING PROTEIN"/>
    <property type="match status" value="1"/>
</dbReference>
<name>A0A3A5H6M6_9ACTN</name>
<dbReference type="PANTHER" id="PTHR43433">
    <property type="entry name" value="HYDROLASE, ALPHA/BETA FOLD FAMILY PROTEIN"/>
    <property type="match status" value="1"/>
</dbReference>
<dbReference type="GO" id="GO:0004601">
    <property type="term" value="F:peroxidase activity"/>
    <property type="evidence" value="ECO:0007669"/>
    <property type="project" value="UniProtKB-KW"/>
</dbReference>